<evidence type="ECO:0000313" key="4">
    <source>
        <dbReference type="Proteomes" id="UP001240777"/>
    </source>
</evidence>
<reference evidence="2 4" key="1">
    <citation type="submission" date="2023-07" db="EMBL/GenBank/DDBJ databases">
        <title>Unpublished Manusciprt.</title>
        <authorList>
            <person name="Aydin F."/>
            <person name="Tarhane S."/>
            <person name="Saticioglu I.B."/>
            <person name="Karakaya E."/>
            <person name="Abay S."/>
            <person name="Guran O."/>
            <person name="Bozkurt E."/>
            <person name="Uzum N."/>
            <person name="Olgun K."/>
            <person name="Jablonski D."/>
        </authorList>
    </citation>
    <scope>NUCLEOTIDE SEQUENCE</scope>
    <source>
        <strain evidence="4">faydin-H75</strain>
        <strain evidence="2">Faydin-H76</strain>
    </source>
</reference>
<evidence type="ECO:0000313" key="3">
    <source>
        <dbReference type="Proteomes" id="UP001177258"/>
    </source>
</evidence>
<reference evidence="1 3" key="3">
    <citation type="journal article" date="2024" name="Syst. Appl. Microbiol.">
        <title>Helicobacter cappadocius sp. nov., from lizards: The first psychrotrophic Helicobacter species.</title>
        <authorList>
            <person name="Aydin F."/>
            <person name="Tarhane S."/>
            <person name="Karakaya E."/>
            <person name="Abay S."/>
            <person name="Kayman T."/>
            <person name="Guran O."/>
            <person name="Bozkurt E."/>
            <person name="Uzum N."/>
            <person name="Avci A."/>
            <person name="Olgun K."/>
            <person name="Jablonski D."/>
            <person name="Guran C."/>
            <person name="Burcin Saticioglu I."/>
        </authorList>
    </citation>
    <scope>NUCLEOTIDE SEQUENCE [LARGE SCALE GENOMIC DNA]</scope>
    <source>
        <strain evidence="1">Faydin-H75</strain>
        <strain evidence="3">faydin-H76</strain>
    </source>
</reference>
<dbReference type="EMBL" id="JAUPEV010000002">
    <property type="protein sequence ID" value="MDO7252777.1"/>
    <property type="molecule type" value="Genomic_DNA"/>
</dbReference>
<accession>A0AA90PTV8</accession>
<organism evidence="2 3">
    <name type="scientific">Helicobacter cappadocius</name>
    <dbReference type="NCBI Taxonomy" id="3063998"/>
    <lineage>
        <taxon>Bacteria</taxon>
        <taxon>Pseudomonadati</taxon>
        <taxon>Campylobacterota</taxon>
        <taxon>Epsilonproteobacteria</taxon>
        <taxon>Campylobacterales</taxon>
        <taxon>Helicobacteraceae</taxon>
        <taxon>Helicobacter</taxon>
    </lineage>
</organism>
<name>A0AA90PTV8_9HELI</name>
<evidence type="ECO:0008006" key="5">
    <source>
        <dbReference type="Google" id="ProtNLM"/>
    </source>
</evidence>
<proteinExistence type="predicted"/>
<reference evidence="1" key="2">
    <citation type="submission" date="2023-07" db="EMBL/GenBank/DDBJ databases">
        <authorList>
            <person name="Aydin F."/>
            <person name="Tarhane S."/>
            <person name="Saticioglu I.B."/>
            <person name="Karakaya E."/>
            <person name="Abay S."/>
            <person name="Guran O."/>
            <person name="Bozkurt E."/>
            <person name="Uzum N."/>
            <person name="Olgun K."/>
            <person name="Jablonski D."/>
        </authorList>
    </citation>
    <scope>NUCLEOTIDE SEQUENCE</scope>
    <source>
        <strain evidence="1">Faydin-H75</strain>
    </source>
</reference>
<dbReference type="InterPro" id="IPR027396">
    <property type="entry name" value="DsrEFH-like"/>
</dbReference>
<comment type="caution">
    <text evidence="2">The sequence shown here is derived from an EMBL/GenBank/DDBJ whole genome shotgun (WGS) entry which is preliminary data.</text>
</comment>
<dbReference type="Proteomes" id="UP001240777">
    <property type="component" value="Unassembled WGS sequence"/>
</dbReference>
<dbReference type="RefSeq" id="WP_305516617.1">
    <property type="nucleotide sequence ID" value="NZ_JAUPEV010000002.1"/>
</dbReference>
<protein>
    <recommendedName>
        <fullName evidence="5">Sulfurtransferase-like selenium metabolism protein YedF</fullName>
    </recommendedName>
</protein>
<sequence>MKNKTILLKSDKIGEGDLGSIVANGFIAITKMPKEILPKKIVFLNRGVLLSTENSIVQNANIISSLKILEGFGVQILSCETCLVHFDLKDKVLVGKISNALDVMKDMLCNEGTISL</sequence>
<dbReference type="EMBL" id="JAUYZK010000002">
    <property type="protein sequence ID" value="MDP2538645.1"/>
    <property type="molecule type" value="Genomic_DNA"/>
</dbReference>
<dbReference type="Proteomes" id="UP001177258">
    <property type="component" value="Unassembled WGS sequence"/>
</dbReference>
<gene>
    <name evidence="1" type="ORF">Q5I04_02430</name>
    <name evidence="2" type="ORF">Q5I06_02435</name>
</gene>
<evidence type="ECO:0000313" key="1">
    <source>
        <dbReference type="EMBL" id="MDO7252777.1"/>
    </source>
</evidence>
<keyword evidence="4" id="KW-1185">Reference proteome</keyword>
<dbReference type="SUPFAM" id="SSF75169">
    <property type="entry name" value="DsrEFH-like"/>
    <property type="match status" value="1"/>
</dbReference>
<dbReference type="AlphaFoldDB" id="A0AA90PTV8"/>
<evidence type="ECO:0000313" key="2">
    <source>
        <dbReference type="EMBL" id="MDP2538645.1"/>
    </source>
</evidence>